<organism evidence="2 3">
    <name type="scientific">Penicillium expansum</name>
    <name type="common">Blue mold rot fungus</name>
    <dbReference type="NCBI Taxonomy" id="27334"/>
    <lineage>
        <taxon>Eukaryota</taxon>
        <taxon>Fungi</taxon>
        <taxon>Dikarya</taxon>
        <taxon>Ascomycota</taxon>
        <taxon>Pezizomycotina</taxon>
        <taxon>Eurotiomycetes</taxon>
        <taxon>Eurotiomycetidae</taxon>
        <taxon>Eurotiales</taxon>
        <taxon>Aspergillaceae</taxon>
        <taxon>Penicillium</taxon>
    </lineage>
</organism>
<feature type="region of interest" description="Disordered" evidence="1">
    <location>
        <begin position="1"/>
        <end position="30"/>
    </location>
</feature>
<dbReference type="EMBL" id="JQFZ01000251">
    <property type="protein sequence ID" value="KGO53347.1"/>
    <property type="molecule type" value="Genomic_DNA"/>
</dbReference>
<dbReference type="OrthoDB" id="5425767at2759"/>
<dbReference type="GeneID" id="27678671"/>
<sequence>MSIGVQDSPRTMIYESQTLQHENQPSSSYQSSCQIANEKWNHPRSNIAKTLATFWSFLIMGANDSAYGVRSHLYIIYTVVGI</sequence>
<feature type="compositionally biased region" description="Polar residues" evidence="1">
    <location>
        <begin position="14"/>
        <end position="30"/>
    </location>
</feature>
<reference evidence="2 3" key="1">
    <citation type="journal article" date="2015" name="Mol. Plant Microbe Interact.">
        <title>Genome, transcriptome, and functional analyses of Penicillium expansum provide new insights into secondary metabolism and pathogenicity.</title>
        <authorList>
            <person name="Ballester A.R."/>
            <person name="Marcet-Houben M."/>
            <person name="Levin E."/>
            <person name="Sela N."/>
            <person name="Selma-Lazaro C."/>
            <person name="Carmona L."/>
            <person name="Wisniewski M."/>
            <person name="Droby S."/>
            <person name="Gonzalez-Candelas L."/>
            <person name="Gabaldon T."/>
        </authorList>
    </citation>
    <scope>NUCLEOTIDE SEQUENCE [LARGE SCALE GENOMIC DNA]</scope>
    <source>
        <strain evidence="2 3">MD-8</strain>
    </source>
</reference>
<evidence type="ECO:0008006" key="4">
    <source>
        <dbReference type="Google" id="ProtNLM"/>
    </source>
</evidence>
<protein>
    <recommendedName>
        <fullName evidence="4">Major facilitator superfamily domain, general substrate transporter</fullName>
    </recommendedName>
</protein>
<name>A0A0A2JD39_PENEN</name>
<dbReference type="PhylomeDB" id="A0A0A2JD39"/>
<dbReference type="AlphaFoldDB" id="A0A0A2JD39"/>
<dbReference type="VEuPathDB" id="FungiDB:PEXP_074980"/>
<dbReference type="HOGENOM" id="CLU_2558994_0_0_1"/>
<evidence type="ECO:0000313" key="3">
    <source>
        <dbReference type="Proteomes" id="UP000030143"/>
    </source>
</evidence>
<proteinExistence type="predicted"/>
<gene>
    <name evidence="2" type="ORF">PEX2_059790</name>
</gene>
<evidence type="ECO:0000313" key="2">
    <source>
        <dbReference type="EMBL" id="KGO53347.1"/>
    </source>
</evidence>
<dbReference type="RefSeq" id="XP_016595974.1">
    <property type="nucleotide sequence ID" value="XM_016743252.1"/>
</dbReference>
<accession>A0A0A2JD39</accession>
<dbReference type="Proteomes" id="UP000030143">
    <property type="component" value="Unassembled WGS sequence"/>
</dbReference>
<keyword evidence="3" id="KW-1185">Reference proteome</keyword>
<comment type="caution">
    <text evidence="2">The sequence shown here is derived from an EMBL/GenBank/DDBJ whole genome shotgun (WGS) entry which is preliminary data.</text>
</comment>
<evidence type="ECO:0000256" key="1">
    <source>
        <dbReference type="SAM" id="MobiDB-lite"/>
    </source>
</evidence>